<dbReference type="GO" id="GO:0005737">
    <property type="term" value="C:cytoplasm"/>
    <property type="evidence" value="ECO:0007669"/>
    <property type="project" value="TreeGrafter"/>
</dbReference>
<name>A0A7C4GGW1_UNCW3</name>
<evidence type="ECO:0000256" key="2">
    <source>
        <dbReference type="ARBA" id="ARBA00022448"/>
    </source>
</evidence>
<evidence type="ECO:0000256" key="7">
    <source>
        <dbReference type="PIRNR" id="PIRNR000077"/>
    </source>
</evidence>
<dbReference type="PANTHER" id="PTHR45663">
    <property type="entry name" value="GEO12009P1"/>
    <property type="match status" value="1"/>
</dbReference>
<evidence type="ECO:0000256" key="1">
    <source>
        <dbReference type="ARBA" id="ARBA00008987"/>
    </source>
</evidence>
<reference evidence="11" key="1">
    <citation type="journal article" date="2020" name="mSystems">
        <title>Genome- and Community-Level Interaction Insights into Carbon Utilization and Element Cycling Functions of Hydrothermarchaeota in Hydrothermal Sediment.</title>
        <authorList>
            <person name="Zhou Z."/>
            <person name="Liu Y."/>
            <person name="Xu W."/>
            <person name="Pan J."/>
            <person name="Luo Z.H."/>
            <person name="Li M."/>
        </authorList>
    </citation>
    <scope>NUCLEOTIDE SEQUENCE [LARGE SCALE GENOMIC DNA]</scope>
    <source>
        <strain evidence="11">SpSt-488</strain>
    </source>
</reference>
<feature type="site" description="Deprotonates C-terminal active site Cys" evidence="8">
    <location>
        <position position="28"/>
    </location>
</feature>
<feature type="domain" description="Thioredoxin" evidence="10">
    <location>
        <begin position="1"/>
        <end position="110"/>
    </location>
</feature>
<dbReference type="PANTHER" id="PTHR45663:SF11">
    <property type="entry name" value="GEO12009P1"/>
    <property type="match status" value="1"/>
</dbReference>
<organism evidence="11">
    <name type="scientific">candidate division WOR-3 bacterium</name>
    <dbReference type="NCBI Taxonomy" id="2052148"/>
    <lineage>
        <taxon>Bacteria</taxon>
        <taxon>Bacteria division WOR-3</taxon>
    </lineage>
</organism>
<dbReference type="AlphaFoldDB" id="A0A7C4GGW1"/>
<dbReference type="PIRSF" id="PIRSF000077">
    <property type="entry name" value="Thioredoxin"/>
    <property type="match status" value="1"/>
</dbReference>
<dbReference type="InterPro" id="IPR017937">
    <property type="entry name" value="Thioredoxin_CS"/>
</dbReference>
<evidence type="ECO:0000313" key="11">
    <source>
        <dbReference type="EMBL" id="HGK28478.1"/>
    </source>
</evidence>
<evidence type="ECO:0000256" key="9">
    <source>
        <dbReference type="PIRSR" id="PIRSR000077-4"/>
    </source>
</evidence>
<comment type="caution">
    <text evidence="11">The sequence shown here is derived from an EMBL/GenBank/DDBJ whole genome shotgun (WGS) entry which is preliminary data.</text>
</comment>
<proteinExistence type="inferred from homology"/>
<dbReference type="InterPro" id="IPR005746">
    <property type="entry name" value="Thioredoxin"/>
</dbReference>
<keyword evidence="2" id="KW-0813">Transport</keyword>
<feature type="site" description="Contributes to redox potential value" evidence="8">
    <location>
        <position position="36"/>
    </location>
</feature>
<dbReference type="SUPFAM" id="SSF52833">
    <property type="entry name" value="Thioredoxin-like"/>
    <property type="match status" value="1"/>
</dbReference>
<dbReference type="PROSITE" id="PS51352">
    <property type="entry name" value="THIOREDOXIN_2"/>
    <property type="match status" value="1"/>
</dbReference>
<keyword evidence="5 9" id="KW-0676">Redox-active center</keyword>
<feature type="disulfide bond" description="Redox-active" evidence="9">
    <location>
        <begin position="34"/>
        <end position="37"/>
    </location>
</feature>
<protein>
    <recommendedName>
        <fullName evidence="6 7">Thioredoxin</fullName>
    </recommendedName>
</protein>
<comment type="similarity">
    <text evidence="1 7">Belongs to the thioredoxin family.</text>
</comment>
<dbReference type="GO" id="GO:0015035">
    <property type="term" value="F:protein-disulfide reductase activity"/>
    <property type="evidence" value="ECO:0007669"/>
    <property type="project" value="UniProtKB-UniRule"/>
</dbReference>
<dbReference type="NCBIfam" id="TIGR01068">
    <property type="entry name" value="thioredoxin"/>
    <property type="match status" value="1"/>
</dbReference>
<evidence type="ECO:0000256" key="6">
    <source>
        <dbReference type="NCBIfam" id="TIGR01068"/>
    </source>
</evidence>
<evidence type="ECO:0000259" key="10">
    <source>
        <dbReference type="PROSITE" id="PS51352"/>
    </source>
</evidence>
<dbReference type="FunFam" id="3.40.30.10:FF:000001">
    <property type="entry name" value="Thioredoxin"/>
    <property type="match status" value="1"/>
</dbReference>
<keyword evidence="4 9" id="KW-1015">Disulfide bond</keyword>
<evidence type="ECO:0000256" key="5">
    <source>
        <dbReference type="ARBA" id="ARBA00023284"/>
    </source>
</evidence>
<gene>
    <name evidence="11" type="primary">trxA</name>
    <name evidence="11" type="ORF">ENS41_05930</name>
</gene>
<dbReference type="CDD" id="cd02947">
    <property type="entry name" value="TRX_family"/>
    <property type="match status" value="1"/>
</dbReference>
<dbReference type="Pfam" id="PF00085">
    <property type="entry name" value="Thioredoxin"/>
    <property type="match status" value="1"/>
</dbReference>
<dbReference type="Gene3D" id="3.40.30.10">
    <property type="entry name" value="Glutaredoxin"/>
    <property type="match status" value="1"/>
</dbReference>
<dbReference type="PRINTS" id="PR00421">
    <property type="entry name" value="THIOREDOXIN"/>
</dbReference>
<sequence>MNNASGVKHISDVDFETEVSGDIPVLVDFWAPWCGPCRMLAPVLDSIARRYQGKLKVCKLNTDENPEIPTRFGIRGIPTLIFFRNGQEAERIVGYLTEDKLAQAVDKLLG</sequence>
<evidence type="ECO:0000256" key="4">
    <source>
        <dbReference type="ARBA" id="ARBA00023157"/>
    </source>
</evidence>
<feature type="active site" description="Nucleophile" evidence="8">
    <location>
        <position position="34"/>
    </location>
</feature>
<dbReference type="EMBL" id="DSUT01000123">
    <property type="protein sequence ID" value="HGK28478.1"/>
    <property type="molecule type" value="Genomic_DNA"/>
</dbReference>
<dbReference type="InterPro" id="IPR036249">
    <property type="entry name" value="Thioredoxin-like_sf"/>
</dbReference>
<accession>A0A7C4GGW1</accession>
<evidence type="ECO:0000256" key="8">
    <source>
        <dbReference type="PIRSR" id="PIRSR000077-1"/>
    </source>
</evidence>
<feature type="active site" description="Nucleophile" evidence="8">
    <location>
        <position position="37"/>
    </location>
</feature>
<dbReference type="InterPro" id="IPR013766">
    <property type="entry name" value="Thioredoxin_domain"/>
</dbReference>
<evidence type="ECO:0000256" key="3">
    <source>
        <dbReference type="ARBA" id="ARBA00022982"/>
    </source>
</evidence>
<dbReference type="PROSITE" id="PS00194">
    <property type="entry name" value="THIOREDOXIN_1"/>
    <property type="match status" value="1"/>
</dbReference>
<feature type="site" description="Contributes to redox potential value" evidence="8">
    <location>
        <position position="35"/>
    </location>
</feature>
<keyword evidence="3" id="KW-0249">Electron transport</keyword>